<dbReference type="EMBL" id="CAJRAF010000002">
    <property type="protein sequence ID" value="CAG5006542.1"/>
    <property type="molecule type" value="Genomic_DNA"/>
</dbReference>
<dbReference type="Proteomes" id="UP000680038">
    <property type="component" value="Unassembled WGS sequence"/>
</dbReference>
<sequence length="494" mass="55371">MNFLPGILLHTLLLILPTFCFSQAGYIAFPDSSQSYVELYGYGSSNSRTPFWMQANQFGTISKISPTGSARIGIENYWNLSVVRDPDGPWRAGFGVEVVANGNQKSKVLIPQLHGSLRYKNWELFIGRKKQWIGLADSTIGTGSYPWSGNALPIPKIQIGTTKFVDVPFTKGWISFNGFYSDGVFEKNRPVTSGLKFHHKALYLRIGRAGSIVKLYGGANHQVQWGGKSPYLSAQNDDLPDGFKNYLNVIRGKIGGEGESVTHFDSTSRVGNHLGSIDIAVEIETYETNLYFYRQTIYEDGSLFYLQALKDGLNGFRIKRKNSYGDIFEIEEGVLEFLYTKDQGGDDFVLTDGKKRGRDNYFNNQQVRDGWSYFDRTIGTPFIPPTSDTKWNWPVYADNFTSNNRVMVFHLGLKGNVYNKIKWHSKLSYSRNSGTYLGPFTGSPTQFSGLIALQTKINFLGGSIIKGSIASDIGKLYPNTFGFSLGIRKDFNLD</sequence>
<dbReference type="InterPro" id="IPR038636">
    <property type="entry name" value="Wzi_sf"/>
</dbReference>
<name>A0A916JE85_9BACT</name>
<dbReference type="Gene3D" id="2.40.160.130">
    <property type="entry name" value="Capsule assembly protein Wzi"/>
    <property type="match status" value="1"/>
</dbReference>
<gene>
    <name evidence="1" type="ORF">DYBT9275_03842</name>
</gene>
<proteinExistence type="predicted"/>
<evidence type="ECO:0000313" key="1">
    <source>
        <dbReference type="EMBL" id="CAG5006542.1"/>
    </source>
</evidence>
<organism evidence="1 2">
    <name type="scientific">Dyadobacter helix</name>
    <dbReference type="NCBI Taxonomy" id="2822344"/>
    <lineage>
        <taxon>Bacteria</taxon>
        <taxon>Pseudomonadati</taxon>
        <taxon>Bacteroidota</taxon>
        <taxon>Cytophagia</taxon>
        <taxon>Cytophagales</taxon>
        <taxon>Spirosomataceae</taxon>
        <taxon>Dyadobacter</taxon>
    </lineage>
</organism>
<evidence type="ECO:0008006" key="3">
    <source>
        <dbReference type="Google" id="ProtNLM"/>
    </source>
</evidence>
<dbReference type="AlphaFoldDB" id="A0A916JE85"/>
<dbReference type="RefSeq" id="WP_215240283.1">
    <property type="nucleotide sequence ID" value="NZ_CAJRAF010000002.1"/>
</dbReference>
<comment type="caution">
    <text evidence="1">The sequence shown here is derived from an EMBL/GenBank/DDBJ whole genome shotgun (WGS) entry which is preliminary data.</text>
</comment>
<evidence type="ECO:0000313" key="2">
    <source>
        <dbReference type="Proteomes" id="UP000680038"/>
    </source>
</evidence>
<protein>
    <recommendedName>
        <fullName evidence="3">Capsule assembly protein Wzi</fullName>
    </recommendedName>
</protein>
<accession>A0A916JE85</accession>
<reference evidence="1" key="1">
    <citation type="submission" date="2021-04" db="EMBL/GenBank/DDBJ databases">
        <authorList>
            <person name="Rodrigo-Torres L."/>
            <person name="Arahal R. D."/>
            <person name="Lucena T."/>
        </authorList>
    </citation>
    <scope>NUCLEOTIDE SEQUENCE</scope>
    <source>
        <strain evidence="1">CECT 9275</strain>
    </source>
</reference>
<keyword evidence="2" id="KW-1185">Reference proteome</keyword>